<dbReference type="GO" id="GO:0005737">
    <property type="term" value="C:cytoplasm"/>
    <property type="evidence" value="ECO:0007669"/>
    <property type="project" value="TreeGrafter"/>
</dbReference>
<comment type="similarity">
    <text evidence="3">Belongs to the HAD-like hydrolase superfamily. SerB family.</text>
</comment>
<comment type="catalytic activity">
    <reaction evidence="10">
        <text>O-phospho-L-serine + H2O = L-serine + phosphate</text>
        <dbReference type="Rhea" id="RHEA:21208"/>
        <dbReference type="ChEBI" id="CHEBI:15377"/>
        <dbReference type="ChEBI" id="CHEBI:33384"/>
        <dbReference type="ChEBI" id="CHEBI:43474"/>
        <dbReference type="ChEBI" id="CHEBI:57524"/>
        <dbReference type="EC" id="3.1.3.3"/>
    </reaction>
</comment>
<evidence type="ECO:0000256" key="1">
    <source>
        <dbReference type="ARBA" id="ARBA00001946"/>
    </source>
</evidence>
<keyword evidence="6" id="KW-0479">Metal-binding</keyword>
<dbReference type="PATRIC" id="fig|1678637.3.peg.5016"/>
<keyword evidence="9" id="KW-0718">Serine biosynthesis</keyword>
<evidence type="ECO:0000256" key="2">
    <source>
        <dbReference type="ARBA" id="ARBA00005135"/>
    </source>
</evidence>
<sequence length="427" mass="46031">MRKKYATAVGFVITAALAASVPAASAAPAAGTARAARAHCPQLDKNISWFGTNRAKLQRMIDERGTCSGRTGGPRPVAAFDWDNTVVKNDITDATLAWALKHDKILRPRSWKDTSKWLTPAADRALTEACGTSVPVGKPLRTSKNVRCADEIFEIREKSRTMAGDAAFAGDWNHRRTVPAYAWIPQLFSGHTPAALGSFASKARAEQLAAPVGSKQTVGTHTIAGYVRYYDQQKDLIRTLKAAGFDVYIVSASSEPIAEAWSGGVGLDKAHTIGIRSIVRKGKLTPGIKGCGDVKDGMGEALPYMDGKRCMINEHIFKIKGAKAWKKQDFAHRIALGAGDADTDVTFVDDATGAHLAINRNKAELMCRAYDNEDGRWVANPMFIDPMPRKSGTYACSSTAYTRPDGTSAPLRRHDGSVIPDQVDAAA</sequence>
<dbReference type="InterPro" id="IPR050582">
    <property type="entry name" value="HAD-like_SerB"/>
</dbReference>
<evidence type="ECO:0000256" key="6">
    <source>
        <dbReference type="ARBA" id="ARBA00022723"/>
    </source>
</evidence>
<comment type="catalytic activity">
    <reaction evidence="11">
        <text>O-phospho-D-serine + H2O = D-serine + phosphate</text>
        <dbReference type="Rhea" id="RHEA:24873"/>
        <dbReference type="ChEBI" id="CHEBI:15377"/>
        <dbReference type="ChEBI" id="CHEBI:35247"/>
        <dbReference type="ChEBI" id="CHEBI:43474"/>
        <dbReference type="ChEBI" id="CHEBI:58680"/>
        <dbReference type="EC" id="3.1.3.3"/>
    </reaction>
</comment>
<dbReference type="Gene3D" id="3.40.50.1000">
    <property type="entry name" value="HAD superfamily/HAD-like"/>
    <property type="match status" value="2"/>
</dbReference>
<dbReference type="Proteomes" id="UP000037288">
    <property type="component" value="Unassembled WGS sequence"/>
</dbReference>
<dbReference type="RefSeq" id="WP_049718287.1">
    <property type="nucleotide sequence ID" value="NZ_LFXA01000017.1"/>
</dbReference>
<keyword evidence="5" id="KW-0028">Amino-acid biosynthesis</keyword>
<dbReference type="PANTHER" id="PTHR43344">
    <property type="entry name" value="PHOSPHOSERINE PHOSPHATASE"/>
    <property type="match status" value="1"/>
</dbReference>
<evidence type="ECO:0000256" key="5">
    <source>
        <dbReference type="ARBA" id="ARBA00022605"/>
    </source>
</evidence>
<name>A0A0K9X8J3_9ACTN</name>
<dbReference type="EC" id="3.1.3.3" evidence="4"/>
<comment type="pathway">
    <text evidence="2">Amino-acid biosynthesis; L-serine biosynthesis; L-serine from 3-phospho-D-glycerate: step 3/3.</text>
</comment>
<keyword evidence="13" id="KW-0732">Signal</keyword>
<evidence type="ECO:0000256" key="4">
    <source>
        <dbReference type="ARBA" id="ARBA00012640"/>
    </source>
</evidence>
<proteinExistence type="inferred from homology"/>
<keyword evidence="14" id="KW-0449">Lipoprotein</keyword>
<dbReference type="STRING" id="1678637.AC230_23410"/>
<organism evidence="14 15">
    <name type="scientific">Streptomyces caatingaensis</name>
    <dbReference type="NCBI Taxonomy" id="1678637"/>
    <lineage>
        <taxon>Bacteria</taxon>
        <taxon>Bacillati</taxon>
        <taxon>Actinomycetota</taxon>
        <taxon>Actinomycetes</taxon>
        <taxon>Kitasatosporales</taxon>
        <taxon>Streptomycetaceae</taxon>
        <taxon>Streptomyces</taxon>
    </lineage>
</organism>
<feature type="signal peptide" evidence="13">
    <location>
        <begin position="1"/>
        <end position="26"/>
    </location>
</feature>
<protein>
    <recommendedName>
        <fullName evidence="4">phosphoserine phosphatase</fullName>
        <ecNumber evidence="4">3.1.3.3</ecNumber>
    </recommendedName>
</protein>
<feature type="chain" id="PRO_5005532601" description="phosphoserine phosphatase" evidence="13">
    <location>
        <begin position="27"/>
        <end position="427"/>
    </location>
</feature>
<evidence type="ECO:0000256" key="8">
    <source>
        <dbReference type="ARBA" id="ARBA00022842"/>
    </source>
</evidence>
<evidence type="ECO:0000256" key="12">
    <source>
        <dbReference type="SAM" id="MobiDB-lite"/>
    </source>
</evidence>
<keyword evidence="15" id="KW-1185">Reference proteome</keyword>
<comment type="cofactor">
    <cofactor evidence="1">
        <name>Mg(2+)</name>
        <dbReference type="ChEBI" id="CHEBI:18420"/>
    </cofactor>
</comment>
<dbReference type="GO" id="GO:0000287">
    <property type="term" value="F:magnesium ion binding"/>
    <property type="evidence" value="ECO:0007669"/>
    <property type="project" value="TreeGrafter"/>
</dbReference>
<keyword evidence="8" id="KW-0460">Magnesium</keyword>
<accession>A0A0K9X8J3</accession>
<gene>
    <name evidence="14" type="ORF">AC230_23410</name>
</gene>
<comment type="caution">
    <text evidence="14">The sequence shown here is derived from an EMBL/GenBank/DDBJ whole genome shotgun (WGS) entry which is preliminary data.</text>
</comment>
<dbReference type="EMBL" id="LFXA01000017">
    <property type="protein sequence ID" value="KNB49739.1"/>
    <property type="molecule type" value="Genomic_DNA"/>
</dbReference>
<evidence type="ECO:0000256" key="9">
    <source>
        <dbReference type="ARBA" id="ARBA00023299"/>
    </source>
</evidence>
<dbReference type="GO" id="GO:0006564">
    <property type="term" value="P:L-serine biosynthetic process"/>
    <property type="evidence" value="ECO:0007669"/>
    <property type="project" value="UniProtKB-KW"/>
</dbReference>
<feature type="region of interest" description="Disordered" evidence="12">
    <location>
        <begin position="399"/>
        <end position="427"/>
    </location>
</feature>
<evidence type="ECO:0000256" key="11">
    <source>
        <dbReference type="ARBA" id="ARBA00048523"/>
    </source>
</evidence>
<evidence type="ECO:0000256" key="3">
    <source>
        <dbReference type="ARBA" id="ARBA00009184"/>
    </source>
</evidence>
<evidence type="ECO:0000313" key="14">
    <source>
        <dbReference type="EMBL" id="KNB49739.1"/>
    </source>
</evidence>
<dbReference type="AlphaFoldDB" id="A0A0K9X8J3"/>
<reference evidence="15" key="1">
    <citation type="submission" date="2015-07" db="EMBL/GenBank/DDBJ databases">
        <title>Draft genome sequence of Streptomyces sp. CMAA 1322, a bacterium isolated from Caatinga biome, from dry forest semiarid of Brazil.</title>
        <authorList>
            <person name="Santos S.N."/>
            <person name="Gacesa R."/>
            <person name="Taketani R.G."/>
            <person name="Long P.F."/>
            <person name="Melo I.S."/>
        </authorList>
    </citation>
    <scope>NUCLEOTIDE SEQUENCE [LARGE SCALE GENOMIC DNA]</scope>
    <source>
        <strain evidence="15">CMAA 1322</strain>
    </source>
</reference>
<evidence type="ECO:0000313" key="15">
    <source>
        <dbReference type="Proteomes" id="UP000037288"/>
    </source>
</evidence>
<dbReference type="SUPFAM" id="SSF56784">
    <property type="entry name" value="HAD-like"/>
    <property type="match status" value="1"/>
</dbReference>
<keyword evidence="7" id="KW-0378">Hydrolase</keyword>
<dbReference type="GO" id="GO:0036424">
    <property type="term" value="F:L-phosphoserine phosphatase activity"/>
    <property type="evidence" value="ECO:0007669"/>
    <property type="project" value="TreeGrafter"/>
</dbReference>
<dbReference type="PANTHER" id="PTHR43344:SF2">
    <property type="entry name" value="PHOSPHOSERINE PHOSPHATASE"/>
    <property type="match status" value="1"/>
</dbReference>
<dbReference type="InterPro" id="IPR023214">
    <property type="entry name" value="HAD_sf"/>
</dbReference>
<evidence type="ECO:0000256" key="10">
    <source>
        <dbReference type="ARBA" id="ARBA00048138"/>
    </source>
</evidence>
<evidence type="ECO:0000256" key="13">
    <source>
        <dbReference type="SAM" id="SignalP"/>
    </source>
</evidence>
<dbReference type="InterPro" id="IPR036412">
    <property type="entry name" value="HAD-like_sf"/>
</dbReference>
<evidence type="ECO:0000256" key="7">
    <source>
        <dbReference type="ARBA" id="ARBA00022801"/>
    </source>
</evidence>